<dbReference type="AlphaFoldDB" id="A0A0A1YI36"/>
<dbReference type="PANTHER" id="PTHR36924:SF1">
    <property type="entry name" value="ANTITOXIN HIGA-1"/>
    <property type="match status" value="1"/>
</dbReference>
<dbReference type="InterPro" id="IPR013430">
    <property type="entry name" value="Toxin_antidote_HigA"/>
</dbReference>
<dbReference type="InterPro" id="IPR001387">
    <property type="entry name" value="Cro/C1-type_HTH"/>
</dbReference>
<comment type="caution">
    <text evidence="3">The sequence shown here is derived from an EMBL/GenBank/DDBJ whole genome shotgun (WGS) entry which is preliminary data.</text>
</comment>
<dbReference type="NCBIfam" id="TIGR02607">
    <property type="entry name" value="antidote_HigA"/>
    <property type="match status" value="1"/>
</dbReference>
<reference evidence="3 4" key="1">
    <citation type="journal article" date="2014" name="Genome Announc.">
        <title>Draft Genome Sequence of Petroleum Oil-Degrading Marine Bacterium Pseudomonas taeanensis Strain MS-3, Isolated from a Crude Oil-Contaminated Seashore.</title>
        <authorList>
            <person name="Lee S.Y."/>
            <person name="Kim S.H."/>
            <person name="Lee D.G."/>
            <person name="Shin S."/>
            <person name="Yun S.H."/>
            <person name="Choi C.W."/>
            <person name="Chung Y.H."/>
            <person name="Choi J.S."/>
            <person name="Kahng H.Y."/>
            <person name="Kim S.I."/>
        </authorList>
    </citation>
    <scope>NUCLEOTIDE SEQUENCE [LARGE SCALE GENOMIC DNA]</scope>
    <source>
        <strain evidence="3 4">MS-3</strain>
    </source>
</reference>
<accession>A0A0A1YI36</accession>
<organism evidence="3 4">
    <name type="scientific">Pseudomonas taeanensis MS-3</name>
    <dbReference type="NCBI Taxonomy" id="1395571"/>
    <lineage>
        <taxon>Bacteria</taxon>
        <taxon>Pseudomonadati</taxon>
        <taxon>Pseudomonadota</taxon>
        <taxon>Gammaproteobacteria</taxon>
        <taxon>Pseudomonadales</taxon>
        <taxon>Pseudomonadaceae</taxon>
        <taxon>Pseudomonas</taxon>
    </lineage>
</organism>
<dbReference type="GO" id="GO:0003677">
    <property type="term" value="F:DNA binding"/>
    <property type="evidence" value="ECO:0007669"/>
    <property type="project" value="UniProtKB-KW"/>
</dbReference>
<dbReference type="STRING" id="1395571.TMS3_0108465"/>
<dbReference type="Proteomes" id="UP000030063">
    <property type="component" value="Unassembled WGS sequence"/>
</dbReference>
<name>A0A0A1YI36_9PSED</name>
<dbReference type="SUPFAM" id="SSF47413">
    <property type="entry name" value="lambda repressor-like DNA-binding domains"/>
    <property type="match status" value="1"/>
</dbReference>
<dbReference type="EMBL" id="AWSQ01000002">
    <property type="protein sequence ID" value="KFX69545.1"/>
    <property type="molecule type" value="Genomic_DNA"/>
</dbReference>
<evidence type="ECO:0000313" key="3">
    <source>
        <dbReference type="EMBL" id="KFX69545.1"/>
    </source>
</evidence>
<dbReference type="OrthoDB" id="9793869at2"/>
<evidence type="ECO:0000259" key="2">
    <source>
        <dbReference type="PROSITE" id="PS50943"/>
    </source>
</evidence>
<dbReference type="PROSITE" id="PS50943">
    <property type="entry name" value="HTH_CROC1"/>
    <property type="match status" value="1"/>
</dbReference>
<dbReference type="SMART" id="SM00530">
    <property type="entry name" value="HTH_XRE"/>
    <property type="match status" value="1"/>
</dbReference>
<protein>
    <submittedName>
        <fullName evidence="3">XRE family transcriptional regulator</fullName>
    </submittedName>
</protein>
<dbReference type="PANTHER" id="PTHR36924">
    <property type="entry name" value="ANTITOXIN HIGA-1"/>
    <property type="match status" value="1"/>
</dbReference>
<sequence>MAINGMRPIHPGEILREEFLEPLAITPAALARALHVSAPTVNDIVRERRGITADMAIRLGRYFDTSAQFWMNLQTEYALATTFAANGEEIEHEIEPLAAHR</sequence>
<dbReference type="eggNOG" id="COG3093">
    <property type="taxonomic scope" value="Bacteria"/>
</dbReference>
<proteinExistence type="predicted"/>
<feature type="domain" description="HTH cro/C1-type" evidence="2">
    <location>
        <begin position="25"/>
        <end position="70"/>
    </location>
</feature>
<dbReference type="RefSeq" id="WP_025164789.1">
    <property type="nucleotide sequence ID" value="NZ_AWSQ01000002.1"/>
</dbReference>
<gene>
    <name evidence="3" type="ORF">TMS3_0108465</name>
</gene>
<keyword evidence="4" id="KW-1185">Reference proteome</keyword>
<dbReference type="Pfam" id="PF01381">
    <property type="entry name" value="HTH_3"/>
    <property type="match status" value="1"/>
</dbReference>
<evidence type="ECO:0000256" key="1">
    <source>
        <dbReference type="ARBA" id="ARBA00023125"/>
    </source>
</evidence>
<keyword evidence="1" id="KW-0238">DNA-binding</keyword>
<dbReference type="Gene3D" id="1.10.260.40">
    <property type="entry name" value="lambda repressor-like DNA-binding domains"/>
    <property type="match status" value="1"/>
</dbReference>
<dbReference type="InterPro" id="IPR010982">
    <property type="entry name" value="Lambda_DNA-bd_dom_sf"/>
</dbReference>
<evidence type="ECO:0000313" key="4">
    <source>
        <dbReference type="Proteomes" id="UP000030063"/>
    </source>
</evidence>